<accession>A0A414ADD6</accession>
<dbReference type="AlphaFoldDB" id="A0A414ADD6"/>
<comment type="caution">
    <text evidence="1">The sequence shown here is derived from an EMBL/GenBank/DDBJ whole genome shotgun (WGS) entry which is preliminary data.</text>
</comment>
<sequence>MKKSEELVVYRKKDIETIVSFIDSLECKGIAAARKIGLLASILESGKPIKDYIIQEGKERDG</sequence>
<evidence type="ECO:0000313" key="1">
    <source>
        <dbReference type="EMBL" id="RHC44810.1"/>
    </source>
</evidence>
<name>A0A414ADD6_9FIRM</name>
<dbReference type="RefSeq" id="WP_002575508.1">
    <property type="nucleotide sequence ID" value="NZ_KB851182.1"/>
</dbReference>
<gene>
    <name evidence="1" type="ORF">DW839_33025</name>
</gene>
<protein>
    <submittedName>
        <fullName evidence="1">Uncharacterized protein</fullName>
    </submittedName>
</protein>
<proteinExistence type="predicted"/>
<dbReference type="EMBL" id="QSHZ01000090">
    <property type="protein sequence ID" value="RHC44810.1"/>
    <property type="molecule type" value="Genomic_DNA"/>
</dbReference>
<reference evidence="1 2" key="1">
    <citation type="submission" date="2018-08" db="EMBL/GenBank/DDBJ databases">
        <title>A genome reference for cultivated species of the human gut microbiota.</title>
        <authorList>
            <person name="Zou Y."/>
            <person name="Xue W."/>
            <person name="Luo G."/>
        </authorList>
    </citation>
    <scope>NUCLEOTIDE SEQUENCE [LARGE SCALE GENOMIC DNA]</scope>
    <source>
        <strain evidence="1 2">AM35-14</strain>
    </source>
</reference>
<organism evidence="1 2">
    <name type="scientific">Enterocloster bolteae</name>
    <dbReference type="NCBI Taxonomy" id="208479"/>
    <lineage>
        <taxon>Bacteria</taxon>
        <taxon>Bacillati</taxon>
        <taxon>Bacillota</taxon>
        <taxon>Clostridia</taxon>
        <taxon>Lachnospirales</taxon>
        <taxon>Lachnospiraceae</taxon>
        <taxon>Enterocloster</taxon>
    </lineage>
</organism>
<dbReference type="Proteomes" id="UP000283975">
    <property type="component" value="Unassembled WGS sequence"/>
</dbReference>
<evidence type="ECO:0000313" key="2">
    <source>
        <dbReference type="Proteomes" id="UP000283975"/>
    </source>
</evidence>